<keyword evidence="3" id="KW-1185">Reference proteome</keyword>
<evidence type="ECO:0000313" key="3">
    <source>
        <dbReference type="Proteomes" id="UP000566711"/>
    </source>
</evidence>
<dbReference type="AlphaFoldDB" id="A0A7W2I568"/>
<dbReference type="SUPFAM" id="SSF69118">
    <property type="entry name" value="AhpD-like"/>
    <property type="match status" value="1"/>
</dbReference>
<dbReference type="InterPro" id="IPR003779">
    <property type="entry name" value="CMD-like"/>
</dbReference>
<dbReference type="Proteomes" id="UP000566711">
    <property type="component" value="Unassembled WGS sequence"/>
</dbReference>
<protein>
    <submittedName>
        <fullName evidence="2">Carboxymuconolactone decarboxylase family protein</fullName>
    </submittedName>
</protein>
<dbReference type="GO" id="GO:0051920">
    <property type="term" value="F:peroxiredoxin activity"/>
    <property type="evidence" value="ECO:0007669"/>
    <property type="project" value="InterPro"/>
</dbReference>
<feature type="domain" description="Carboxymuconolactone decarboxylase-like" evidence="1">
    <location>
        <begin position="43"/>
        <end position="120"/>
    </location>
</feature>
<gene>
    <name evidence="2" type="ORF">H3H36_01910</name>
</gene>
<dbReference type="InterPro" id="IPR029032">
    <property type="entry name" value="AhpD-like"/>
</dbReference>
<reference evidence="2 3" key="1">
    <citation type="submission" date="2020-07" db="EMBL/GenBank/DDBJ databases">
        <title>Novel species isolated from subtropical streams in China.</title>
        <authorList>
            <person name="Lu H."/>
        </authorList>
    </citation>
    <scope>NUCLEOTIDE SEQUENCE [LARGE SCALE GENOMIC DNA]</scope>
    <source>
        <strain evidence="2 3">FT3S</strain>
    </source>
</reference>
<evidence type="ECO:0000313" key="2">
    <source>
        <dbReference type="EMBL" id="MBA5604116.1"/>
    </source>
</evidence>
<name>A0A7W2I568_9BURK</name>
<dbReference type="Pfam" id="PF02627">
    <property type="entry name" value="CMD"/>
    <property type="match status" value="1"/>
</dbReference>
<dbReference type="EMBL" id="JACEZS010000001">
    <property type="protein sequence ID" value="MBA5604116.1"/>
    <property type="molecule type" value="Genomic_DNA"/>
</dbReference>
<sequence length="140" mass="14604">MTSTKQSVPDAINASYQQLLGAVPDMVAQRQRLARATGRVAAVAAIEEFRDELIHRNPLDRRTQQLVHFAMLIARGEAAPARLHAAGAVRAGASLSDLQGVVETAAVVCGMPGAGLAVEVIASLGLIPPMDEAATAIREG</sequence>
<proteinExistence type="predicted"/>
<dbReference type="Gene3D" id="1.20.1290.10">
    <property type="entry name" value="AhpD-like"/>
    <property type="match status" value="1"/>
</dbReference>
<organism evidence="2 3">
    <name type="scientific">Rugamonas fusca</name>
    <dbReference type="NCBI Taxonomy" id="2758568"/>
    <lineage>
        <taxon>Bacteria</taxon>
        <taxon>Pseudomonadati</taxon>
        <taxon>Pseudomonadota</taxon>
        <taxon>Betaproteobacteria</taxon>
        <taxon>Burkholderiales</taxon>
        <taxon>Oxalobacteraceae</taxon>
        <taxon>Telluria group</taxon>
        <taxon>Rugamonas</taxon>
    </lineage>
</organism>
<dbReference type="RefSeq" id="WP_182213349.1">
    <property type="nucleotide sequence ID" value="NZ_JACEZS010000001.1"/>
</dbReference>
<comment type="caution">
    <text evidence="2">The sequence shown here is derived from an EMBL/GenBank/DDBJ whole genome shotgun (WGS) entry which is preliminary data.</text>
</comment>
<accession>A0A7W2I568</accession>
<evidence type="ECO:0000259" key="1">
    <source>
        <dbReference type="Pfam" id="PF02627"/>
    </source>
</evidence>